<organism evidence="1 2">
    <name type="scientific">Laspinema palackyanum D2a</name>
    <dbReference type="NCBI Taxonomy" id="2953684"/>
    <lineage>
        <taxon>Bacteria</taxon>
        <taxon>Bacillati</taxon>
        <taxon>Cyanobacteriota</taxon>
        <taxon>Cyanophyceae</taxon>
        <taxon>Oscillatoriophycideae</taxon>
        <taxon>Oscillatoriales</taxon>
        <taxon>Laspinemataceae</taxon>
        <taxon>Laspinema</taxon>
        <taxon>Laspinema palackyanum</taxon>
    </lineage>
</organism>
<keyword evidence="2" id="KW-1185">Reference proteome</keyword>
<proteinExistence type="predicted"/>
<protein>
    <submittedName>
        <fullName evidence="1">Uncharacterized protein</fullName>
    </submittedName>
</protein>
<name>A0ABT2MZB6_9CYAN</name>
<evidence type="ECO:0000313" key="1">
    <source>
        <dbReference type="EMBL" id="MCT7970103.1"/>
    </source>
</evidence>
<comment type="caution">
    <text evidence="1">The sequence shown here is derived from an EMBL/GenBank/DDBJ whole genome shotgun (WGS) entry which is preliminary data.</text>
</comment>
<evidence type="ECO:0000313" key="2">
    <source>
        <dbReference type="Proteomes" id="UP001525890"/>
    </source>
</evidence>
<gene>
    <name evidence="1" type="ORF">NG799_27700</name>
</gene>
<accession>A0ABT2MZB6</accession>
<dbReference type="EMBL" id="JAMXFF010000074">
    <property type="protein sequence ID" value="MCT7970103.1"/>
    <property type="molecule type" value="Genomic_DNA"/>
</dbReference>
<dbReference type="RefSeq" id="WP_368009533.1">
    <property type="nucleotide sequence ID" value="NZ_JAMXFF010000074.1"/>
</dbReference>
<dbReference type="Proteomes" id="UP001525890">
    <property type="component" value="Unassembled WGS sequence"/>
</dbReference>
<sequence>MKNKITFSTAKPLGFYSQSLQDKLYSVLGNGERLTLEDIWRVSMACADAFRTYSEHIDYDETYGFWDGIVHSGIEADYWESGPDGKCSEAYQSLTTDGFSLDRIDHQLNIEEWLALNRWSSELAEIRLRDLKRFQRSQKSA</sequence>
<reference evidence="1 2" key="1">
    <citation type="journal article" date="2022" name="Front. Microbiol.">
        <title>High genomic differentiation and limited gene flow indicate recent cryptic speciation within the genus Laspinema (cyanobacteria).</title>
        <authorList>
            <person name="Stanojkovic A."/>
            <person name="Skoupy S."/>
            <person name="Skaloud P."/>
            <person name="Dvorak P."/>
        </authorList>
    </citation>
    <scope>NUCLEOTIDE SEQUENCE [LARGE SCALE GENOMIC DNA]</scope>
    <source>
        <strain evidence="1 2">D2a</strain>
    </source>
</reference>